<dbReference type="Gene3D" id="1.20.120.160">
    <property type="entry name" value="HPT domain"/>
    <property type="match status" value="1"/>
</dbReference>
<dbReference type="GO" id="GO:0000160">
    <property type="term" value="P:phosphorelay signal transduction system"/>
    <property type="evidence" value="ECO:0007669"/>
    <property type="project" value="InterPro"/>
</dbReference>
<protein>
    <recommendedName>
        <fullName evidence="2">HPt domain-containing protein</fullName>
    </recommendedName>
</protein>
<reference evidence="3 4" key="1">
    <citation type="journal article" date="2013" name="Int. J. Syst. Evol. Microbiol.">
        <title>Kordia antarctica sp. nov., isolated from Antarctic seawater.</title>
        <authorList>
            <person name="Baek K."/>
            <person name="Choi A."/>
            <person name="Kang I."/>
            <person name="Lee K."/>
            <person name="Cho J.C."/>
        </authorList>
    </citation>
    <scope>NUCLEOTIDE SEQUENCE [LARGE SCALE GENOMIC DNA]</scope>
    <source>
        <strain evidence="3 4">IMCC3317</strain>
    </source>
</reference>
<dbReference type="OrthoDB" id="7478530at2"/>
<organism evidence="3 4">
    <name type="scientific">Kordia antarctica</name>
    <dbReference type="NCBI Taxonomy" id="1218801"/>
    <lineage>
        <taxon>Bacteria</taxon>
        <taxon>Pseudomonadati</taxon>
        <taxon>Bacteroidota</taxon>
        <taxon>Flavobacteriia</taxon>
        <taxon>Flavobacteriales</taxon>
        <taxon>Flavobacteriaceae</taxon>
        <taxon>Kordia</taxon>
    </lineage>
</organism>
<keyword evidence="4" id="KW-1185">Reference proteome</keyword>
<evidence type="ECO:0000256" key="1">
    <source>
        <dbReference type="PROSITE-ProRule" id="PRU00110"/>
    </source>
</evidence>
<feature type="domain" description="HPt" evidence="2">
    <location>
        <begin position="15"/>
        <end position="113"/>
    </location>
</feature>
<name>A0A7L4ZQM9_9FLAO</name>
<dbReference type="GO" id="GO:0004672">
    <property type="term" value="F:protein kinase activity"/>
    <property type="evidence" value="ECO:0007669"/>
    <property type="project" value="UniProtKB-ARBA"/>
</dbReference>
<proteinExistence type="predicted"/>
<accession>A0A7L4ZQM9</accession>
<sequence>MGYNLEKIEAISDGDTEFIEAVVVAFIEEIPEDLARFEREVALENYEAIYQVSHKIKPNLDLLGMQEPYALNLQILEWTKAESNMADIATTFKVVNAEIKSNIAELKKEFNLD</sequence>
<dbReference type="InterPro" id="IPR008207">
    <property type="entry name" value="Sig_transdc_His_kin_Hpt_dom"/>
</dbReference>
<dbReference type="PROSITE" id="PS50894">
    <property type="entry name" value="HPT"/>
    <property type="match status" value="1"/>
</dbReference>
<dbReference type="RefSeq" id="WP_160131337.1">
    <property type="nucleotide sequence ID" value="NZ_CP019288.1"/>
</dbReference>
<dbReference type="Proteomes" id="UP000464657">
    <property type="component" value="Chromosome"/>
</dbReference>
<evidence type="ECO:0000313" key="4">
    <source>
        <dbReference type="Proteomes" id="UP000464657"/>
    </source>
</evidence>
<evidence type="ECO:0000313" key="3">
    <source>
        <dbReference type="EMBL" id="QHI38810.1"/>
    </source>
</evidence>
<dbReference type="InterPro" id="IPR036641">
    <property type="entry name" value="HPT_dom_sf"/>
</dbReference>
<gene>
    <name evidence="3" type="ORF">IMCC3317_42100</name>
</gene>
<keyword evidence="1" id="KW-0597">Phosphoprotein</keyword>
<dbReference type="AlphaFoldDB" id="A0A7L4ZQM9"/>
<dbReference type="KEGG" id="kan:IMCC3317_42100"/>
<dbReference type="SUPFAM" id="SSF47226">
    <property type="entry name" value="Histidine-containing phosphotransfer domain, HPT domain"/>
    <property type="match status" value="1"/>
</dbReference>
<dbReference type="EMBL" id="CP019288">
    <property type="protein sequence ID" value="QHI38810.1"/>
    <property type="molecule type" value="Genomic_DNA"/>
</dbReference>
<feature type="modified residue" description="Phosphohistidine" evidence="1">
    <location>
        <position position="54"/>
    </location>
</feature>
<evidence type="ECO:0000259" key="2">
    <source>
        <dbReference type="PROSITE" id="PS50894"/>
    </source>
</evidence>